<accession>A0A367CHP6</accession>
<feature type="transmembrane region" description="Helical" evidence="1">
    <location>
        <begin position="33"/>
        <end position="54"/>
    </location>
</feature>
<keyword evidence="1" id="KW-0472">Membrane</keyword>
<dbReference type="RefSeq" id="WP_113845997.1">
    <property type="nucleotide sequence ID" value="NZ_LEPB01000004.1"/>
</dbReference>
<reference evidence="2 3" key="1">
    <citation type="submission" date="2015-06" db="EMBL/GenBank/DDBJ databases">
        <title>The Genome Sequence of Enterococcus durans 4EA1.</title>
        <authorList>
            <consortium name="The Broad Institute Genomics Platform"/>
            <consortium name="The Broad Institute Genome Sequencing Center for Infectious Disease"/>
            <person name="Earl A.M."/>
            <person name="Van Tyne D."/>
            <person name="Lebreton F."/>
            <person name="Saavedra J.T."/>
            <person name="Gilmore M.S."/>
            <person name="Manson Mcguire A."/>
            <person name="Clock S."/>
            <person name="Crupain M."/>
            <person name="Rangan U."/>
            <person name="Young S."/>
            <person name="Abouelleil A."/>
            <person name="Cao P."/>
            <person name="Chapman S.B."/>
            <person name="Griggs A."/>
            <person name="Priest M."/>
            <person name="Shea T."/>
            <person name="Wortman J."/>
            <person name="Nusbaum C."/>
            <person name="Birren B."/>
        </authorList>
    </citation>
    <scope>NUCLEOTIDE SEQUENCE [LARGE SCALE GENOMIC DNA]</scope>
    <source>
        <strain evidence="2 3">4EA1</strain>
    </source>
</reference>
<organism evidence="2 3">
    <name type="scientific">Enterococcus durans</name>
    <dbReference type="NCBI Taxonomy" id="53345"/>
    <lineage>
        <taxon>Bacteria</taxon>
        <taxon>Bacillati</taxon>
        <taxon>Bacillota</taxon>
        <taxon>Bacilli</taxon>
        <taxon>Lactobacillales</taxon>
        <taxon>Enterococcaceae</taxon>
        <taxon>Enterococcus</taxon>
    </lineage>
</organism>
<protein>
    <submittedName>
        <fullName evidence="2">Uncharacterized protein</fullName>
    </submittedName>
</protein>
<evidence type="ECO:0000313" key="3">
    <source>
        <dbReference type="Proteomes" id="UP000252797"/>
    </source>
</evidence>
<keyword evidence="1" id="KW-0812">Transmembrane</keyword>
<evidence type="ECO:0000256" key="1">
    <source>
        <dbReference type="SAM" id="Phobius"/>
    </source>
</evidence>
<dbReference type="PANTHER" id="PTHR34351">
    <property type="entry name" value="SLR1927 PROTEIN-RELATED"/>
    <property type="match status" value="1"/>
</dbReference>
<gene>
    <name evidence="2" type="ORF">EA71_01948</name>
</gene>
<name>A0A367CHP6_9ENTE</name>
<dbReference type="Proteomes" id="UP000252797">
    <property type="component" value="Unassembled WGS sequence"/>
</dbReference>
<dbReference type="STRING" id="53345.LIU_10370"/>
<proteinExistence type="predicted"/>
<dbReference type="AlphaFoldDB" id="A0A367CHP6"/>
<dbReference type="EMBL" id="LEPB01000004">
    <property type="protein sequence ID" value="RCA11193.1"/>
    <property type="molecule type" value="Genomic_DNA"/>
</dbReference>
<feature type="transmembrane region" description="Helical" evidence="1">
    <location>
        <begin position="7"/>
        <end position="27"/>
    </location>
</feature>
<keyword evidence="1" id="KW-1133">Transmembrane helix</keyword>
<dbReference type="PANTHER" id="PTHR34351:SF2">
    <property type="entry name" value="DUF58 DOMAIN-CONTAINING PROTEIN"/>
    <property type="match status" value="1"/>
</dbReference>
<evidence type="ECO:0000313" key="2">
    <source>
        <dbReference type="EMBL" id="RCA11193.1"/>
    </source>
</evidence>
<sequence length="359" mass="41661">MTKLFNYLTNSLLLGIYFLFVGFAILFNNSLGWFLATFTTLYLLWSFLSLGSLLRKIAVSSSVPAFINREKATVTTVYFSKARAFSIPLPRLTIRFSENFSPQQQTVFVLSKKKQGVQTTLNWPNRGNLQTVTIELIAYDPLGLFRKSIKLEIPFNTTVLPRFCEEEANQLFEQLIHEQRQFPQKGGEELKEYRPYRYGDPVNRINWKLSAHSQEWLYRETEEKQPMSEISLCFWGVDDPFFEETLDIYYSFYQLVKDKNPEMIVLGKDHFSQNEPTNQLFAKLQPFPVTDEKKATAYLKDAHSPHLIIFTPRLSDVLQAFSEANPKNTTVVFIYFESNHLVIQHKQARLAVKGGTKDD</sequence>
<comment type="caution">
    <text evidence="2">The sequence shown here is derived from an EMBL/GenBank/DDBJ whole genome shotgun (WGS) entry which is preliminary data.</text>
</comment>